<dbReference type="EMBL" id="OX458333">
    <property type="protein sequence ID" value="CAI8726396.1"/>
    <property type="molecule type" value="Genomic_DNA"/>
</dbReference>
<organism evidence="1 2">
    <name type="scientific">Methylocaldum szegediense</name>
    <dbReference type="NCBI Taxonomy" id="73780"/>
    <lineage>
        <taxon>Bacteria</taxon>
        <taxon>Pseudomonadati</taxon>
        <taxon>Pseudomonadota</taxon>
        <taxon>Gammaproteobacteria</taxon>
        <taxon>Methylococcales</taxon>
        <taxon>Methylococcaceae</taxon>
        <taxon>Methylocaldum</taxon>
    </lineage>
</organism>
<reference evidence="1 2" key="1">
    <citation type="submission" date="2023-03" db="EMBL/GenBank/DDBJ databases">
        <authorList>
            <person name="Pearce D."/>
        </authorList>
    </citation>
    <scope>NUCLEOTIDE SEQUENCE [LARGE SCALE GENOMIC DNA]</scope>
    <source>
        <strain evidence="1">Msz</strain>
    </source>
</reference>
<evidence type="ECO:0000313" key="2">
    <source>
        <dbReference type="Proteomes" id="UP001162030"/>
    </source>
</evidence>
<accession>A0ABM9HW59</accession>
<name>A0ABM9HW59_9GAMM</name>
<protein>
    <recommendedName>
        <fullName evidence="3">Transposase</fullName>
    </recommendedName>
</protein>
<proteinExistence type="predicted"/>
<dbReference type="Proteomes" id="UP001162030">
    <property type="component" value="Chromosome"/>
</dbReference>
<evidence type="ECO:0000313" key="1">
    <source>
        <dbReference type="EMBL" id="CAI8726396.1"/>
    </source>
</evidence>
<evidence type="ECO:0008006" key="3">
    <source>
        <dbReference type="Google" id="ProtNLM"/>
    </source>
</evidence>
<keyword evidence="2" id="KW-1185">Reference proteome</keyword>
<sequence length="61" mass="6807">MVCDTTLLDMKGAREDVTKLRPLVETCAIATFHATGHYSMSVNNDVQDCNLDFEWPGEGCR</sequence>
<gene>
    <name evidence="1" type="ORF">MSZNOR_0191</name>
</gene>